<dbReference type="RefSeq" id="WP_215241281.1">
    <property type="nucleotide sequence ID" value="NZ_CAJRAF010000002.1"/>
</dbReference>
<dbReference type="EMBL" id="CAJRAF010000002">
    <property type="protein sequence ID" value="CAG5011760.1"/>
    <property type="molecule type" value="Genomic_DNA"/>
</dbReference>
<dbReference type="AlphaFoldDB" id="A0A916JFH2"/>
<dbReference type="InterPro" id="IPR011045">
    <property type="entry name" value="N2O_reductase_N"/>
</dbReference>
<evidence type="ECO:0000259" key="1">
    <source>
        <dbReference type="PROSITE" id="PS50093"/>
    </source>
</evidence>
<evidence type="ECO:0000313" key="2">
    <source>
        <dbReference type="EMBL" id="CAG5011760.1"/>
    </source>
</evidence>
<dbReference type="Pfam" id="PF00801">
    <property type="entry name" value="PKD"/>
    <property type="match status" value="1"/>
</dbReference>
<proteinExistence type="predicted"/>
<dbReference type="InterPro" id="IPR035986">
    <property type="entry name" value="PKD_dom_sf"/>
</dbReference>
<dbReference type="SUPFAM" id="SSF50974">
    <property type="entry name" value="Nitrous oxide reductase, N-terminal domain"/>
    <property type="match status" value="1"/>
</dbReference>
<dbReference type="NCBIfam" id="TIGR04131">
    <property type="entry name" value="Bac_Flav_CTERM"/>
    <property type="match status" value="1"/>
</dbReference>
<dbReference type="Gene3D" id="2.130.10.10">
    <property type="entry name" value="YVTN repeat-like/Quinoprotein amine dehydrogenase"/>
    <property type="match status" value="1"/>
</dbReference>
<dbReference type="InterPro" id="IPR013783">
    <property type="entry name" value="Ig-like_fold"/>
</dbReference>
<comment type="caution">
    <text evidence="2">The sequence shown here is derived from an EMBL/GenBank/DDBJ whole genome shotgun (WGS) entry which is preliminary data.</text>
</comment>
<dbReference type="SMART" id="SM00089">
    <property type="entry name" value="PKD"/>
    <property type="match status" value="2"/>
</dbReference>
<dbReference type="Pfam" id="PF18911">
    <property type="entry name" value="PKD_4"/>
    <property type="match status" value="1"/>
</dbReference>
<dbReference type="InterPro" id="IPR026341">
    <property type="entry name" value="T9SS_type_B"/>
</dbReference>
<dbReference type="SUPFAM" id="SSF49299">
    <property type="entry name" value="PKD domain"/>
    <property type="match status" value="2"/>
</dbReference>
<evidence type="ECO:0000313" key="3">
    <source>
        <dbReference type="Proteomes" id="UP000680038"/>
    </source>
</evidence>
<feature type="domain" description="PKD" evidence="1">
    <location>
        <begin position="571"/>
        <end position="627"/>
    </location>
</feature>
<dbReference type="Pfam" id="PF13585">
    <property type="entry name" value="CHU_C"/>
    <property type="match status" value="1"/>
</dbReference>
<dbReference type="InterPro" id="IPR000601">
    <property type="entry name" value="PKD_dom"/>
</dbReference>
<dbReference type="Proteomes" id="UP000680038">
    <property type="component" value="Unassembled WGS sequence"/>
</dbReference>
<dbReference type="CDD" id="cd00146">
    <property type="entry name" value="PKD"/>
    <property type="match status" value="2"/>
</dbReference>
<dbReference type="InterPro" id="IPR022409">
    <property type="entry name" value="PKD/Chitinase_dom"/>
</dbReference>
<dbReference type="Gene3D" id="2.60.40.10">
    <property type="entry name" value="Immunoglobulins"/>
    <property type="match status" value="2"/>
</dbReference>
<reference evidence="2" key="1">
    <citation type="submission" date="2021-04" db="EMBL/GenBank/DDBJ databases">
        <authorList>
            <person name="Rodrigo-Torres L."/>
            <person name="Arahal R. D."/>
            <person name="Lucena T."/>
        </authorList>
    </citation>
    <scope>NUCLEOTIDE SEQUENCE</scope>
    <source>
        <strain evidence="2">CECT 9275</strain>
    </source>
</reference>
<accession>A0A916JFH2</accession>
<sequence length="957" mass="105748">MGRFYNTYRQQFYFIFFLILLSTGYVKAQFIVEGQCMQNPDCEADSTSFKDTLSTAVAWRWSFGEGGATDARRNPQYSYRAPGMYTVTLTRTLRGGTQETESQTIQIGELPPVFQQWRQDTTICPGEKITLDPYPNGAPDGAKYVWYPKGDTTQTLEVDSSGCYSVEVIMPNGCKIQDRINVKICMEPANQEGAKWYFGGNAGLDFSNTPPSPLTDGKVNTPEGVSSISNSKGQLLFYSDGIKVYNKDGDEMTCFGLTKCEPLKGSPNSTQSVLIVPQPTCKGCEYLFNVFTTSEINGEKLLTVSVVDMRRNNGKGAIIEQNTTLQSPTTERITSVRNDADSTYWVVSHDYGSNVFRVYHATTGGLVESGTFPLGMAHDTITEAQGYMKFSAADTATRERTLAVVVGGPPTNYVELFSFNDETGVLTYKKTLNLGDSPPTAYGVEFSPSGEKMYVTFQGDSDTSSYLKQYDLTLPDSLIVETAITIDSSATRKFGAVQIAPDGKIYMAIEGSEYLAVIGEPEGNSLNAIEYERDGVSLGGKNSQLGLPNMVQDFTQESSGPGFEADGFCTNEPTTFTASPICDPIEDTYSWNFKYPDGGFTAPSKEQKATFTYTEAGTYQVALRASNKCKDTLIIQEVVIYDTPAAIDLGPDKDTCGQYVPLDMKVAAQEYAWIYRGRIVGRQREYRALATGRYIGFAFNGPDGDCFVSDTIEITLRRPPAFTIGPDTTLCRDSSIVLTVASERWIEFQWSTGESTRDITVGQPGTYFVVVKDRNDCYNSDTLRVGELPSPILNLAPEFIICIPDGNSVILDANGVGVTHYEWPHSGDTTRTVTVNVEGVYTVVATNEFGCITEQSTNVVDKCEPRFFIPDAFTPDGEGHNELLEIFGAYYTNFSIRIYNRWGEVIYATENLEDRWDGTYKGLKVQPGAYPYVLSYESLYFPERAPIVKRGSVMVIR</sequence>
<gene>
    <name evidence="2" type="ORF">DYBT9275_05019</name>
</gene>
<organism evidence="2 3">
    <name type="scientific">Dyadobacter helix</name>
    <dbReference type="NCBI Taxonomy" id="2822344"/>
    <lineage>
        <taxon>Bacteria</taxon>
        <taxon>Pseudomonadati</taxon>
        <taxon>Bacteroidota</taxon>
        <taxon>Cytophagia</taxon>
        <taxon>Cytophagales</taxon>
        <taxon>Spirosomataceae</taxon>
        <taxon>Dyadobacter</taxon>
    </lineage>
</organism>
<dbReference type="InterPro" id="IPR015943">
    <property type="entry name" value="WD40/YVTN_repeat-like_dom_sf"/>
</dbReference>
<feature type="domain" description="PKD" evidence="1">
    <location>
        <begin position="57"/>
        <end position="107"/>
    </location>
</feature>
<dbReference type="PROSITE" id="PS50093">
    <property type="entry name" value="PKD"/>
    <property type="match status" value="2"/>
</dbReference>
<keyword evidence="3" id="KW-1185">Reference proteome</keyword>
<name>A0A916JFH2_9BACT</name>
<protein>
    <recommendedName>
        <fullName evidence="1">PKD domain-containing protein</fullName>
    </recommendedName>
</protein>